<dbReference type="InterPro" id="IPR016039">
    <property type="entry name" value="Thiolase-like"/>
</dbReference>
<dbReference type="RefSeq" id="WP_157321956.1">
    <property type="nucleotide sequence ID" value="NZ_BMFX01000007.1"/>
</dbReference>
<feature type="region of interest" description="N-terminal hotdog fold" evidence="5">
    <location>
        <begin position="1328"/>
        <end position="1450"/>
    </location>
</feature>
<dbReference type="GO" id="GO:0016491">
    <property type="term" value="F:oxidoreductase activity"/>
    <property type="evidence" value="ECO:0007669"/>
    <property type="project" value="InterPro"/>
</dbReference>
<dbReference type="OrthoDB" id="9778690at2"/>
<reference evidence="9 10" key="1">
    <citation type="submission" date="2019-12" db="EMBL/GenBank/DDBJ databases">
        <title>Nesterenkonia muleiensis sp. nov., a novel actinobacterium isolated from sap of Populus euphratica.</title>
        <authorList>
            <person name="Wang R."/>
        </authorList>
    </citation>
    <scope>NUCLEOTIDE SEQUENCE [LARGE SCALE GENOMIC DNA]</scope>
    <source>
        <strain evidence="9 10">F10</strain>
    </source>
</reference>
<dbReference type="Gene3D" id="1.10.1200.10">
    <property type="entry name" value="ACP-like"/>
    <property type="match status" value="1"/>
</dbReference>
<organism evidence="9 10">
    <name type="scientific">Nesterenkonia alkaliphila</name>
    <dbReference type="NCBI Taxonomy" id="1463631"/>
    <lineage>
        <taxon>Bacteria</taxon>
        <taxon>Bacillati</taxon>
        <taxon>Actinomycetota</taxon>
        <taxon>Actinomycetes</taxon>
        <taxon>Micrococcales</taxon>
        <taxon>Micrococcaceae</taxon>
        <taxon>Nesterenkonia</taxon>
    </lineage>
</organism>
<dbReference type="InterPro" id="IPR036736">
    <property type="entry name" value="ACP-like_sf"/>
</dbReference>
<dbReference type="Gene3D" id="3.40.366.10">
    <property type="entry name" value="Malonyl-Coenzyme A Acyl Carrier Protein, domain 2"/>
    <property type="match status" value="1"/>
</dbReference>
<dbReference type="Pfam" id="PF02801">
    <property type="entry name" value="Ketoacyl-synt_C"/>
    <property type="match status" value="1"/>
</dbReference>
<evidence type="ECO:0000259" key="6">
    <source>
        <dbReference type="PROSITE" id="PS50075"/>
    </source>
</evidence>
<evidence type="ECO:0000256" key="5">
    <source>
        <dbReference type="PROSITE-ProRule" id="PRU01363"/>
    </source>
</evidence>
<dbReference type="SMART" id="SM00822">
    <property type="entry name" value="PKS_KR"/>
    <property type="match status" value="1"/>
</dbReference>
<dbReference type="Pfam" id="PF21089">
    <property type="entry name" value="PKS_DH_N"/>
    <property type="match status" value="1"/>
</dbReference>
<dbReference type="InterPro" id="IPR014031">
    <property type="entry name" value="Ketoacyl_synth_C"/>
</dbReference>
<dbReference type="InterPro" id="IPR014043">
    <property type="entry name" value="Acyl_transferase_dom"/>
</dbReference>
<dbReference type="EMBL" id="WRPM01000031">
    <property type="protein sequence ID" value="MVT25743.1"/>
    <property type="molecule type" value="Genomic_DNA"/>
</dbReference>
<dbReference type="SMART" id="SM00827">
    <property type="entry name" value="PKS_AT"/>
    <property type="match status" value="1"/>
</dbReference>
<dbReference type="PROSITE" id="PS50075">
    <property type="entry name" value="CARRIER"/>
    <property type="match status" value="1"/>
</dbReference>
<dbReference type="InterPro" id="IPR032821">
    <property type="entry name" value="PKS_assoc"/>
</dbReference>
<evidence type="ECO:0000256" key="1">
    <source>
        <dbReference type="ARBA" id="ARBA00022450"/>
    </source>
</evidence>
<feature type="active site" description="Proton donor; for dehydratase activity" evidence="5">
    <location>
        <position position="1522"/>
    </location>
</feature>
<dbReference type="GO" id="GO:0006633">
    <property type="term" value="P:fatty acid biosynthetic process"/>
    <property type="evidence" value="ECO:0007669"/>
    <property type="project" value="TreeGrafter"/>
</dbReference>
<dbReference type="SUPFAM" id="SSF50129">
    <property type="entry name" value="GroES-like"/>
    <property type="match status" value="1"/>
</dbReference>
<dbReference type="SMART" id="SM00829">
    <property type="entry name" value="PKS_ER"/>
    <property type="match status" value="1"/>
</dbReference>
<dbReference type="CDD" id="cd05195">
    <property type="entry name" value="enoyl_red"/>
    <property type="match status" value="1"/>
</dbReference>
<dbReference type="InterPro" id="IPR020807">
    <property type="entry name" value="PKS_DH"/>
</dbReference>
<dbReference type="GO" id="GO:0004312">
    <property type="term" value="F:fatty acid synthase activity"/>
    <property type="evidence" value="ECO:0007669"/>
    <property type="project" value="TreeGrafter"/>
</dbReference>
<dbReference type="PANTHER" id="PTHR43775">
    <property type="entry name" value="FATTY ACID SYNTHASE"/>
    <property type="match status" value="1"/>
</dbReference>
<dbReference type="Pfam" id="PF14765">
    <property type="entry name" value="PS-DH"/>
    <property type="match status" value="1"/>
</dbReference>
<dbReference type="InterPro" id="IPR009081">
    <property type="entry name" value="PP-bd_ACP"/>
</dbReference>
<dbReference type="SMART" id="SM00823">
    <property type="entry name" value="PKS_PP"/>
    <property type="match status" value="1"/>
</dbReference>
<dbReference type="Gene3D" id="3.40.50.720">
    <property type="entry name" value="NAD(P)-binding Rossmann-like Domain"/>
    <property type="match status" value="2"/>
</dbReference>
<comment type="caution">
    <text evidence="9">The sequence shown here is derived from an EMBL/GenBank/DDBJ whole genome shotgun (WGS) entry which is preliminary data.</text>
</comment>
<keyword evidence="3" id="KW-0808">Transferase</keyword>
<sequence>MKFVTYYNIQVFHYLLSLSDRRKKSGVDHMSNRISSRGSQSGSVDGAVAIVGMACRLPGSNDPEGYWRDVLAGSELLTHLAPVDLDLAGVSEDLVQQPSFRAVTSLVDSPAGLDSDFFGIPPSEAAAMDPQHRVFLELCWSAMEDAGVTPESLQRRIGVFAGGGRHAYLRYVERNFTDSDWLDGSVHGLQSDIGNYGDFLATRVSYRLGLTAPSMNVQTACSTGLMAVHVACQSITHGECEAALAGAVNIHTPQVSGYHYEEGSICSESGRLRAFDERADGSVFGNGAGVVLLKSLRAAVRDGDRIVAVIRASASNNDGNDKMSFTAPSVSGQAAVIERALLDSGCEPASIGYVEAHGTGTPLGDPIEIDALNAAFSLPGGGRTCALGTAKPQIGHLGPAAGIIGLIRAAMVVDKAMIPKCVNFEVPSSRIAWNDGPFYVPKENEPWMGLRRAGVSAFGVGGTNVHVVLEQAPAAPEITRPLPDVPVPIVVSAQTQSQLRVAKQALADHLTVNSDVAVLDVARTLALGRTPEKIRSTLAAVDTQELVEGLRAPGIMGVEPESPELPLVMAFPGQGSQYARAANGLYLREPSFAAAIDECAEVLAGITEFDIRDVMFPSDANLALASSRIHRAQRAQEALFVFEYSLGRALIEAGLTPSIMIGHSAGEYSAAALSGVLSLEDALLLVSERGRLMEHVAPPGAMLAVGLTPEELASIMPDTVDLAAVNAPGQCVVSGSVEAIASMEEMLNESNVMNRVLGASLAAHSRLMDTIRDEFGDAVRRVKFGTPVIPLASTKLGNFESSTAFAEHSYWIDHLRQPVRFMEAAEAVLEHGRAVILEVGPGRALVELFRQLDGGINLPGLSPWRNGDREPESIAEVVGSVWELGGAIDWGRHFSGTRSRSISLPGRQHDRKIKWTKEVGGRDHLPHLVEESLVWAPRWALTPRTIDSDVVDSLVVFSAGTELSWSSKLNADITVADLADLTSGEAVENWFDANRDAVATADAFVFIGQAPVGPDAVDVALERDFWPLLRVGPMISAVRPDKTNRLLVLNPTPEAADAPAGELVVGPYRVLPQEYPGLETSLVRAKEISASLIEDEVASFVAGAEIAYFDGFRYRRVYKSVPAALGPDPWRSGSTYLITGGTGGIGLALAKSASSIEDVRMVLTRRPVSRAGARDDRVLDDKVAQLRELGLTVEIADVDVRDSDRMKDLYREYGPFDGVAHAAGVAGGRLIAALDEGGVRHVMSPKIDGARVLDEEVIDDQTRWVALCSSMSSVVGGVGHADYSSANAYLDAFAEKMARSGRDVVSIAFDAWTESGMAVNETNRSFRQRLESSSSRVETTNSFDVWSQQIHAGDWVLHEHRVDGRSLLSGTAIIEILHRAVRELTGTEVIQIQALDILRPADCADDSGLTVEVALAPEDSGWRATARCGEFGSRLLPTVTALITRAPGGSESSPSKRPMSWFESEQLELEHLDESLIQLGPRWDCLVGIRELPNGETVARSVLPGLYADDLHQHPMHPALLDNALGASLSKLGERYVPQSYERIDVWGSLSSELISHTRVVERSDRSVTLDVDCWSPAGDLLVSVRGYHLRRIDSGQMFGAGNAAIENRSLHLQEAADLSSMVLEPAPRPQCGPTDVIVKVRATGLNFKEVLLASGLMDDTRDHSFGLECSGIVVEVGSDVQAFGVGDAVLGIGEACLDDYVALSERLVRRIPRGLSFAEAATVPVAFTTAFECLVLRANAKRGQSVLIHAVTGGVGLAAVQIARHLGLTIIGTASTLAKREYARELGVTAVFDSRSTEFEQQVRELGGVDIVLNSLGGEFIEASMRTLKQGGRLVEMGRRDILAERPMSMALFSHGVSFVAYYPDQHSPEYEESLDSVMRLLRKGEVQPLPAHAFPTSAVSDAYTHLAQAKHIGKVIVVREDSAERVWTGNGYVVHSAGISDELGVSLFKRSIRLKEPRVMATLRPMDQESDELVVATHVLDQIPDSQGSNSLRESDLEGETEERLGEIWAAVLRLDSVSRSDSFMALGGDSLYATQVVSRINREFGVRLPPSALLGGDSLRDMAVQLSPRPSGSGSKSEQDS</sequence>
<dbReference type="SUPFAM" id="SSF52151">
    <property type="entry name" value="FabD/lysophospholipase-like"/>
    <property type="match status" value="1"/>
</dbReference>
<dbReference type="InterPro" id="IPR049551">
    <property type="entry name" value="PKS_DH_C"/>
</dbReference>
<evidence type="ECO:0000256" key="4">
    <source>
        <dbReference type="ARBA" id="ARBA00023268"/>
    </source>
</evidence>
<feature type="domain" description="PKS/mFAS DH" evidence="8">
    <location>
        <begin position="1328"/>
        <end position="1599"/>
    </location>
</feature>
<feature type="domain" description="Carrier" evidence="6">
    <location>
        <begin position="1998"/>
        <end position="2073"/>
    </location>
</feature>
<dbReference type="InterPro" id="IPR057326">
    <property type="entry name" value="KR_dom"/>
</dbReference>
<dbReference type="Pfam" id="PF00698">
    <property type="entry name" value="Acyl_transf_1"/>
    <property type="match status" value="1"/>
</dbReference>
<dbReference type="SMART" id="SM00825">
    <property type="entry name" value="PKS_KS"/>
    <property type="match status" value="1"/>
</dbReference>
<protein>
    <submittedName>
        <fullName evidence="9">SDR family NAD(P)-dependent oxidoreductase</fullName>
    </submittedName>
</protein>
<dbReference type="InterPro" id="IPR049900">
    <property type="entry name" value="PKS_mFAS_DH"/>
</dbReference>
<dbReference type="GO" id="GO:0031177">
    <property type="term" value="F:phosphopantetheine binding"/>
    <property type="evidence" value="ECO:0007669"/>
    <property type="project" value="InterPro"/>
</dbReference>
<dbReference type="GO" id="GO:0071770">
    <property type="term" value="P:DIM/DIP cell wall layer assembly"/>
    <property type="evidence" value="ECO:0007669"/>
    <property type="project" value="TreeGrafter"/>
</dbReference>
<dbReference type="InterPro" id="IPR011032">
    <property type="entry name" value="GroES-like_sf"/>
</dbReference>
<dbReference type="SUPFAM" id="SSF51735">
    <property type="entry name" value="NAD(P)-binding Rossmann-fold domains"/>
    <property type="match status" value="2"/>
</dbReference>
<dbReference type="CDD" id="cd00833">
    <property type="entry name" value="PKS"/>
    <property type="match status" value="1"/>
</dbReference>
<feature type="region of interest" description="C-terminal hotdog fold" evidence="5">
    <location>
        <begin position="1460"/>
        <end position="1599"/>
    </location>
</feature>
<proteinExistence type="predicted"/>
<dbReference type="InterPro" id="IPR020841">
    <property type="entry name" value="PKS_Beta-ketoAc_synthase_dom"/>
</dbReference>
<dbReference type="InterPro" id="IPR020806">
    <property type="entry name" value="PKS_PP-bd"/>
</dbReference>
<dbReference type="InterPro" id="IPR049552">
    <property type="entry name" value="PKS_DH_N"/>
</dbReference>
<evidence type="ECO:0000259" key="8">
    <source>
        <dbReference type="PROSITE" id="PS52019"/>
    </source>
</evidence>
<keyword evidence="10" id="KW-1185">Reference proteome</keyword>
<dbReference type="Pfam" id="PF16197">
    <property type="entry name" value="KAsynt_C_assoc"/>
    <property type="match status" value="1"/>
</dbReference>
<dbReference type="Gene3D" id="3.30.70.3290">
    <property type="match status" value="1"/>
</dbReference>
<dbReference type="InterPro" id="IPR013154">
    <property type="entry name" value="ADH-like_N"/>
</dbReference>
<dbReference type="InterPro" id="IPR001227">
    <property type="entry name" value="Ac_transferase_dom_sf"/>
</dbReference>
<name>A0A7K1UH07_9MICC</name>
<feature type="domain" description="Ketosynthase family 3 (KS3)" evidence="7">
    <location>
        <begin position="45"/>
        <end position="471"/>
    </location>
</feature>
<dbReference type="PANTHER" id="PTHR43775:SF37">
    <property type="entry name" value="SI:DKEY-61P9.11"/>
    <property type="match status" value="1"/>
</dbReference>
<keyword evidence="1" id="KW-0596">Phosphopantetheine</keyword>
<dbReference type="Gene3D" id="3.40.47.10">
    <property type="match status" value="1"/>
</dbReference>
<keyword evidence="2" id="KW-0597">Phosphoprotein</keyword>
<dbReference type="Proteomes" id="UP000460157">
    <property type="component" value="Unassembled WGS sequence"/>
</dbReference>
<dbReference type="Pfam" id="PF08659">
    <property type="entry name" value="KR"/>
    <property type="match status" value="1"/>
</dbReference>
<dbReference type="InterPro" id="IPR050091">
    <property type="entry name" value="PKS_NRPS_Biosynth_Enz"/>
</dbReference>
<dbReference type="GO" id="GO:0005886">
    <property type="term" value="C:plasma membrane"/>
    <property type="evidence" value="ECO:0007669"/>
    <property type="project" value="TreeGrafter"/>
</dbReference>
<dbReference type="InterPro" id="IPR016036">
    <property type="entry name" value="Malonyl_transacylase_ACP-bd"/>
</dbReference>
<dbReference type="Gene3D" id="3.90.180.10">
    <property type="entry name" value="Medium-chain alcohol dehydrogenases, catalytic domain"/>
    <property type="match status" value="1"/>
</dbReference>
<dbReference type="Pfam" id="PF13602">
    <property type="entry name" value="ADH_zinc_N_2"/>
    <property type="match status" value="1"/>
</dbReference>
<dbReference type="Pfam" id="PF00109">
    <property type="entry name" value="ketoacyl-synt"/>
    <property type="match status" value="1"/>
</dbReference>
<accession>A0A7K1UH07</accession>
<dbReference type="InterPro" id="IPR014030">
    <property type="entry name" value="Ketoacyl_synth_N"/>
</dbReference>
<evidence type="ECO:0000259" key="7">
    <source>
        <dbReference type="PROSITE" id="PS52004"/>
    </source>
</evidence>
<dbReference type="InterPro" id="IPR020843">
    <property type="entry name" value="ER"/>
</dbReference>
<evidence type="ECO:0000256" key="3">
    <source>
        <dbReference type="ARBA" id="ARBA00022679"/>
    </source>
</evidence>
<dbReference type="PROSITE" id="PS52004">
    <property type="entry name" value="KS3_2"/>
    <property type="match status" value="1"/>
</dbReference>
<dbReference type="Gene3D" id="3.30.70.250">
    <property type="entry name" value="Malonyl-CoA ACP transacylase, ACP-binding"/>
    <property type="match status" value="1"/>
</dbReference>
<dbReference type="Pfam" id="PF00550">
    <property type="entry name" value="PP-binding"/>
    <property type="match status" value="1"/>
</dbReference>
<dbReference type="InterPro" id="IPR016035">
    <property type="entry name" value="Acyl_Trfase/lysoPLipase"/>
</dbReference>
<dbReference type="InterPro" id="IPR042104">
    <property type="entry name" value="PKS_dehydratase_sf"/>
</dbReference>
<dbReference type="Pfam" id="PF08240">
    <property type="entry name" value="ADH_N"/>
    <property type="match status" value="1"/>
</dbReference>
<dbReference type="SUPFAM" id="SSF53901">
    <property type="entry name" value="Thiolase-like"/>
    <property type="match status" value="1"/>
</dbReference>
<dbReference type="SMART" id="SM00826">
    <property type="entry name" value="PKS_DH"/>
    <property type="match status" value="1"/>
</dbReference>
<dbReference type="SUPFAM" id="SSF47336">
    <property type="entry name" value="ACP-like"/>
    <property type="match status" value="1"/>
</dbReference>
<dbReference type="SUPFAM" id="SSF55048">
    <property type="entry name" value="Probable ACP-binding domain of malonyl-CoA ACP transacylase"/>
    <property type="match status" value="1"/>
</dbReference>
<feature type="active site" description="Proton acceptor; for dehydratase activity" evidence="5">
    <location>
        <position position="1360"/>
    </location>
</feature>
<evidence type="ECO:0000256" key="2">
    <source>
        <dbReference type="ARBA" id="ARBA00022553"/>
    </source>
</evidence>
<dbReference type="GO" id="GO:0005737">
    <property type="term" value="C:cytoplasm"/>
    <property type="evidence" value="ECO:0007669"/>
    <property type="project" value="TreeGrafter"/>
</dbReference>
<gene>
    <name evidence="9" type="ORF">GNZ21_05095</name>
</gene>
<dbReference type="InterPro" id="IPR036291">
    <property type="entry name" value="NAD(P)-bd_dom_sf"/>
</dbReference>
<dbReference type="PROSITE" id="PS52019">
    <property type="entry name" value="PKS_MFAS_DH"/>
    <property type="match status" value="1"/>
</dbReference>
<dbReference type="InterPro" id="IPR013968">
    <property type="entry name" value="PKS_KR"/>
</dbReference>
<keyword evidence="4" id="KW-0511">Multifunctional enzyme</keyword>
<dbReference type="Gene3D" id="3.10.129.110">
    <property type="entry name" value="Polyketide synthase dehydratase"/>
    <property type="match status" value="1"/>
</dbReference>
<evidence type="ECO:0000313" key="9">
    <source>
        <dbReference type="EMBL" id="MVT25743.1"/>
    </source>
</evidence>
<evidence type="ECO:0000313" key="10">
    <source>
        <dbReference type="Proteomes" id="UP000460157"/>
    </source>
</evidence>